<proteinExistence type="predicted"/>
<dbReference type="OrthoDB" id="3253416at2759"/>
<dbReference type="AlphaFoldDB" id="A0A4Y9YIR2"/>
<evidence type="ECO:0000313" key="2">
    <source>
        <dbReference type="Proteomes" id="UP000298327"/>
    </source>
</evidence>
<sequence length="248" mass="28275">MPPTRNHGHTEYQRERIGNRSRLRYFIRDSLRLVSGQPQARMSWKRYYEDVVVKRKVEIVGWPRDIPFADPSDVSLGRKRLLPLIKSWEEGRTRFVKLSPEDLAARMAERDVMVAAGLIAPPKPRALRADFGDRRPHVQKGPAGKHQKKFFYSKSARFVQDGDDEFEDEDFNGSQDPAGGQDMKIYSALAKRAEKKLPSAARWPHGPFLSAETQTVPSSVATVVVSYFVHNTALHLIVDKQRALTQQP</sequence>
<dbReference type="EMBL" id="SEOQ01000515">
    <property type="protein sequence ID" value="TFY61341.1"/>
    <property type="molecule type" value="Genomic_DNA"/>
</dbReference>
<evidence type="ECO:0000313" key="1">
    <source>
        <dbReference type="EMBL" id="TFY61341.1"/>
    </source>
</evidence>
<dbReference type="Proteomes" id="UP000298327">
    <property type="component" value="Unassembled WGS sequence"/>
</dbReference>
<comment type="caution">
    <text evidence="1">The sequence shown here is derived from an EMBL/GenBank/DDBJ whole genome shotgun (WGS) entry which is preliminary data.</text>
</comment>
<name>A0A4Y9YIR2_9AGAM</name>
<accession>A0A4Y9YIR2</accession>
<organism evidence="1 2">
    <name type="scientific">Dentipellis fragilis</name>
    <dbReference type="NCBI Taxonomy" id="205917"/>
    <lineage>
        <taxon>Eukaryota</taxon>
        <taxon>Fungi</taxon>
        <taxon>Dikarya</taxon>
        <taxon>Basidiomycota</taxon>
        <taxon>Agaricomycotina</taxon>
        <taxon>Agaricomycetes</taxon>
        <taxon>Russulales</taxon>
        <taxon>Hericiaceae</taxon>
        <taxon>Dentipellis</taxon>
    </lineage>
</organism>
<keyword evidence="2" id="KW-1185">Reference proteome</keyword>
<protein>
    <submittedName>
        <fullName evidence="1">Uncharacterized protein</fullName>
    </submittedName>
</protein>
<reference evidence="1 2" key="1">
    <citation type="submission" date="2019-02" db="EMBL/GenBank/DDBJ databases">
        <title>Genome sequencing of the rare red list fungi Dentipellis fragilis.</title>
        <authorList>
            <person name="Buettner E."/>
            <person name="Kellner H."/>
        </authorList>
    </citation>
    <scope>NUCLEOTIDE SEQUENCE [LARGE SCALE GENOMIC DNA]</scope>
    <source>
        <strain evidence="1 2">DSM 105465</strain>
    </source>
</reference>
<gene>
    <name evidence="1" type="ORF">EVG20_g7098</name>
</gene>